<dbReference type="InterPro" id="IPR022062">
    <property type="entry name" value="DUF3618"/>
</dbReference>
<dbReference type="Pfam" id="PF12277">
    <property type="entry name" value="DUF3618"/>
    <property type="match status" value="1"/>
</dbReference>
<organism evidence="3 4">
    <name type="scientific">Actinocrinis puniceicyclus</name>
    <dbReference type="NCBI Taxonomy" id="977794"/>
    <lineage>
        <taxon>Bacteria</taxon>
        <taxon>Bacillati</taxon>
        <taxon>Actinomycetota</taxon>
        <taxon>Actinomycetes</taxon>
        <taxon>Catenulisporales</taxon>
        <taxon>Actinospicaceae</taxon>
        <taxon>Actinocrinis</taxon>
    </lineage>
</organism>
<evidence type="ECO:0000313" key="4">
    <source>
        <dbReference type="Proteomes" id="UP000677913"/>
    </source>
</evidence>
<accession>A0A8J8BCI9</accession>
<keyword evidence="2" id="KW-0812">Transmembrane</keyword>
<dbReference type="EMBL" id="JAGSXH010000004">
    <property type="protein sequence ID" value="MBS2961824.1"/>
    <property type="molecule type" value="Genomic_DNA"/>
</dbReference>
<evidence type="ECO:0000256" key="2">
    <source>
        <dbReference type="SAM" id="Phobius"/>
    </source>
</evidence>
<proteinExistence type="predicted"/>
<keyword evidence="2" id="KW-0472">Membrane</keyword>
<dbReference type="RefSeq" id="WP_211463865.1">
    <property type="nucleotide sequence ID" value="NZ_JAGSXH010000004.1"/>
</dbReference>
<feature type="transmembrane region" description="Helical" evidence="2">
    <location>
        <begin position="122"/>
        <end position="142"/>
    </location>
</feature>
<gene>
    <name evidence="3" type="ORF">KGA66_02105</name>
</gene>
<reference evidence="3" key="1">
    <citation type="submission" date="2021-04" db="EMBL/GenBank/DDBJ databases">
        <title>Genome based classification of Actinospica acidithermotolerans sp. nov., an actinobacterium isolated from an Indonesian hot spring.</title>
        <authorList>
            <person name="Kusuma A.B."/>
            <person name="Putra K.E."/>
            <person name="Nafisah S."/>
            <person name="Loh J."/>
            <person name="Nouioui I."/>
            <person name="Goodfellow M."/>
        </authorList>
    </citation>
    <scope>NUCLEOTIDE SEQUENCE</scope>
    <source>
        <strain evidence="3">DSM 45618</strain>
    </source>
</reference>
<sequence length="148" mass="15982">MAEKKSEWTRPGVVDVAKDEGRKGTAAANPVLVVTPHGEVAGTQVPAGAHEQKDGEVRMEVKDTRSPAEIEADLDRTREHLSTTLDELTERLTPREVLRRGGLSLRYQFVSRRTGQLRQERVAVLLAGLGVVIGGSVALHAVRGRGSG</sequence>
<dbReference type="Proteomes" id="UP000677913">
    <property type="component" value="Unassembled WGS sequence"/>
</dbReference>
<keyword evidence="2" id="KW-1133">Transmembrane helix</keyword>
<name>A0A8J8BCI9_9ACTN</name>
<keyword evidence="4" id="KW-1185">Reference proteome</keyword>
<dbReference type="AlphaFoldDB" id="A0A8J8BCI9"/>
<evidence type="ECO:0000256" key="1">
    <source>
        <dbReference type="SAM" id="MobiDB-lite"/>
    </source>
</evidence>
<comment type="caution">
    <text evidence="3">The sequence shown here is derived from an EMBL/GenBank/DDBJ whole genome shotgun (WGS) entry which is preliminary data.</text>
</comment>
<protein>
    <submittedName>
        <fullName evidence="3">DUF3618 domain-containing protein</fullName>
    </submittedName>
</protein>
<feature type="region of interest" description="Disordered" evidence="1">
    <location>
        <begin position="1"/>
        <end position="22"/>
    </location>
</feature>
<evidence type="ECO:0000313" key="3">
    <source>
        <dbReference type="EMBL" id="MBS2961824.1"/>
    </source>
</evidence>